<dbReference type="AlphaFoldDB" id="A0A812WIB1"/>
<dbReference type="EMBL" id="CAJNJA010033374">
    <property type="protein sequence ID" value="CAE7678431.1"/>
    <property type="molecule type" value="Genomic_DNA"/>
</dbReference>
<feature type="compositionally biased region" description="Basic and acidic residues" evidence="1">
    <location>
        <begin position="409"/>
        <end position="437"/>
    </location>
</feature>
<comment type="caution">
    <text evidence="3">The sequence shown here is derived from an EMBL/GenBank/DDBJ whole genome shotgun (WGS) entry which is preliminary data.</text>
</comment>
<proteinExistence type="predicted"/>
<protein>
    <submittedName>
        <fullName evidence="3">Uncharacterized protein</fullName>
    </submittedName>
</protein>
<keyword evidence="2" id="KW-0812">Transmembrane</keyword>
<accession>A0A812WIB1</accession>
<organism evidence="3 4">
    <name type="scientific">Symbiodinium necroappetens</name>
    <dbReference type="NCBI Taxonomy" id="1628268"/>
    <lineage>
        <taxon>Eukaryota</taxon>
        <taxon>Sar</taxon>
        <taxon>Alveolata</taxon>
        <taxon>Dinophyceae</taxon>
        <taxon>Suessiales</taxon>
        <taxon>Symbiodiniaceae</taxon>
        <taxon>Symbiodinium</taxon>
    </lineage>
</organism>
<keyword evidence="4" id="KW-1185">Reference proteome</keyword>
<evidence type="ECO:0000313" key="4">
    <source>
        <dbReference type="Proteomes" id="UP000601435"/>
    </source>
</evidence>
<gene>
    <name evidence="3" type="ORF">SNEC2469_LOCUS19486</name>
</gene>
<keyword evidence="2" id="KW-1133">Transmembrane helix</keyword>
<keyword evidence="2" id="KW-0472">Membrane</keyword>
<feature type="transmembrane region" description="Helical" evidence="2">
    <location>
        <begin position="915"/>
        <end position="933"/>
    </location>
</feature>
<evidence type="ECO:0000256" key="2">
    <source>
        <dbReference type="SAM" id="Phobius"/>
    </source>
</evidence>
<sequence>MEEGFGRLLPAEAAWLEGVEAGTGLDGLDGETDRRIRVRLIAALCRDQALAARVGPGGINLQEIDLVEGHLDLSDLTLAWPLRLQHCRIRLDGAQAGDLLLKHLRAPRIDISHLACRHASLVGARLGGDLIAVGATFDRGLHLCDARIEGDLDLRRSRIGPIAPKIGEEHDESNGERSHDYTSRDRAIMADRVQVFGRAILNAAEVTGGIYLRNARIAGVGLLKQLTLVAPRGPAASWEGSRWEAGLHLESSKIRGGVDLSDATVSSNLSLMASLQPPEAEAAGDISFTALGLEVDGDLYGEGLRSAAPLKLLGARITGDLHLMDSHIGSGQAKTPNDQPTALDFTGAFIGGTLSLDGAMRVEGATSLQTARIGGRLLVEGHYAAERLALIADGLSVKGFARFGEAQIHDGADEEAPRPDAEEEVKDGAQEEAEKARAKGPAAPAWTPKLSVRGGLKLENARIGGLLSFADFRLEPGTKPGFRVGAAGRASDFVVLSLKGAEIGSDLYFRGPARVEGTIWLLGTRIEQDLEISGLLLQRSPLAEETDKHHHVVFNASRAEVKGEFRWFRGRLPHGFEDSFWCTQGAVRLSRMTTARLRDDFQTWPVEPYPIHLDGFAYGTIHTDRNARARERLGWRARWAVVWSLWRGRRPPAVKVGRQRRALAAEEWPRLHRQAKHRYRLPGLRSLVNGLKYGFGVGTISLLPQSRLLWLERQFRTGHGRRRDLDRGTDRLNFQPFDQLERVFRRMGLENDARTVAIRKQVRITRMYRDRPVARWWRFFAGVTVRYGYQPFRAVLLLILLLAGSTAVFNDAYHNDAVYPTLAKFQMHTRDDGPPGLADTLLWSGAQSVADPAMLSGKVMPPTYPRFDPLVFAVDTVISPISLGQQDFWYLRSDEVGVYEACAFWSLDCTSVYRAYFYLHVLLGHLLVILIALSPTSLLRLD</sequence>
<evidence type="ECO:0000313" key="3">
    <source>
        <dbReference type="EMBL" id="CAE7678431.1"/>
    </source>
</evidence>
<name>A0A812WIB1_9DINO</name>
<evidence type="ECO:0000256" key="1">
    <source>
        <dbReference type="SAM" id="MobiDB-lite"/>
    </source>
</evidence>
<feature type="region of interest" description="Disordered" evidence="1">
    <location>
        <begin position="409"/>
        <end position="444"/>
    </location>
</feature>
<dbReference type="Proteomes" id="UP000601435">
    <property type="component" value="Unassembled WGS sequence"/>
</dbReference>
<reference evidence="3" key="1">
    <citation type="submission" date="2021-02" db="EMBL/GenBank/DDBJ databases">
        <authorList>
            <person name="Dougan E. K."/>
            <person name="Rhodes N."/>
            <person name="Thang M."/>
            <person name="Chan C."/>
        </authorList>
    </citation>
    <scope>NUCLEOTIDE SEQUENCE</scope>
</reference>